<proteinExistence type="predicted"/>
<organism evidence="1 2">
    <name type="scientific">Niabella pedocola</name>
    <dbReference type="NCBI Taxonomy" id="1752077"/>
    <lineage>
        <taxon>Bacteria</taxon>
        <taxon>Pseudomonadati</taxon>
        <taxon>Bacteroidota</taxon>
        <taxon>Chitinophagia</taxon>
        <taxon>Chitinophagales</taxon>
        <taxon>Chitinophagaceae</taxon>
        <taxon>Niabella</taxon>
    </lineage>
</organism>
<sequence>MFTLKSPRTLKFVLPLLALIVVAVTTFAFRSNTTPNRPLVNDKVYQFTGDATDADAVRDLANWEYIESASPCSDIEQPKACTIVVDATHATNATLAGSGISITALNDLGNGSTYRVSEAVDGTYNATAFNQEQ</sequence>
<dbReference type="Proteomes" id="UP001199816">
    <property type="component" value="Unassembled WGS sequence"/>
</dbReference>
<name>A0ABS8PYN5_9BACT</name>
<gene>
    <name evidence="1" type="ORF">LQ567_24235</name>
</gene>
<accession>A0ABS8PYN5</accession>
<evidence type="ECO:0000313" key="1">
    <source>
        <dbReference type="EMBL" id="MCD2425914.1"/>
    </source>
</evidence>
<evidence type="ECO:0000313" key="2">
    <source>
        <dbReference type="Proteomes" id="UP001199816"/>
    </source>
</evidence>
<protein>
    <submittedName>
        <fullName evidence="1">Uncharacterized protein</fullName>
    </submittedName>
</protein>
<dbReference type="EMBL" id="JAJNEC010000007">
    <property type="protein sequence ID" value="MCD2425914.1"/>
    <property type="molecule type" value="Genomic_DNA"/>
</dbReference>
<dbReference type="RefSeq" id="WP_231008501.1">
    <property type="nucleotide sequence ID" value="NZ_JAJNEC010000007.1"/>
</dbReference>
<keyword evidence="2" id="KW-1185">Reference proteome</keyword>
<comment type="caution">
    <text evidence="1">The sequence shown here is derived from an EMBL/GenBank/DDBJ whole genome shotgun (WGS) entry which is preliminary data.</text>
</comment>
<reference evidence="1 2" key="1">
    <citation type="submission" date="2021-11" db="EMBL/GenBank/DDBJ databases">
        <title>Genomic of Niabella pedocola.</title>
        <authorList>
            <person name="Wu T."/>
        </authorList>
    </citation>
    <scope>NUCLEOTIDE SEQUENCE [LARGE SCALE GENOMIC DNA]</scope>
    <source>
        <strain evidence="1 2">JCM 31011</strain>
    </source>
</reference>